<dbReference type="PANTHER" id="PTHR30632">
    <property type="entry name" value="MOLYBDATE-BINDING PERIPLASMIC PROTEIN"/>
    <property type="match status" value="1"/>
</dbReference>
<dbReference type="GO" id="GO:0030973">
    <property type="term" value="F:molybdate ion binding"/>
    <property type="evidence" value="ECO:0007669"/>
    <property type="project" value="TreeGrafter"/>
</dbReference>
<reference evidence="1 2" key="1">
    <citation type="submission" date="2020-02" db="EMBL/GenBank/DDBJ databases">
        <title>Genome analysis of Thermosulfuriphilus ammonigenes ST65T, an anaerobic thermophilic chemolithoautotrophic bacterium isolated from a deep-sea hydrothermal vent.</title>
        <authorList>
            <person name="Slobodkina G."/>
            <person name="Allioux M."/>
            <person name="Merkel A."/>
            <person name="Alain K."/>
            <person name="Jebbar M."/>
            <person name="Slobodkin A."/>
        </authorList>
    </citation>
    <scope>NUCLEOTIDE SEQUENCE [LARGE SCALE GENOMIC DNA]</scope>
    <source>
        <strain evidence="1 2">ST65</strain>
    </source>
</reference>
<dbReference type="KEGG" id="tav:G4V39_00425"/>
<name>A0A6G7PTR8_9BACT</name>
<dbReference type="RefSeq" id="WP_166031046.1">
    <property type="nucleotide sequence ID" value="NZ_CP048877.1"/>
</dbReference>
<evidence type="ECO:0000313" key="1">
    <source>
        <dbReference type="EMBL" id="QIJ70823.1"/>
    </source>
</evidence>
<dbReference type="GO" id="GO:0015689">
    <property type="term" value="P:molybdate ion transport"/>
    <property type="evidence" value="ECO:0007669"/>
    <property type="project" value="TreeGrafter"/>
</dbReference>
<keyword evidence="2" id="KW-1185">Reference proteome</keyword>
<dbReference type="EMBL" id="CP048877">
    <property type="protein sequence ID" value="QIJ70823.1"/>
    <property type="molecule type" value="Genomic_DNA"/>
</dbReference>
<evidence type="ECO:0000313" key="2">
    <source>
        <dbReference type="Proteomes" id="UP000502179"/>
    </source>
</evidence>
<dbReference type="PANTHER" id="PTHR30632:SF0">
    <property type="entry name" value="SULFATE-BINDING PROTEIN"/>
    <property type="match status" value="1"/>
</dbReference>
<dbReference type="AlphaFoldDB" id="A0A6G7PTR8"/>
<dbReference type="InterPro" id="IPR050682">
    <property type="entry name" value="ModA/WtpA"/>
</dbReference>
<dbReference type="SUPFAM" id="SSF53850">
    <property type="entry name" value="Periplasmic binding protein-like II"/>
    <property type="match status" value="1"/>
</dbReference>
<accession>A0A6G7PTR8</accession>
<organism evidence="1 2">
    <name type="scientific">Thermosulfuriphilus ammonigenes</name>
    <dbReference type="NCBI Taxonomy" id="1936021"/>
    <lineage>
        <taxon>Bacteria</taxon>
        <taxon>Pseudomonadati</taxon>
        <taxon>Thermodesulfobacteriota</taxon>
        <taxon>Thermodesulfobacteria</taxon>
        <taxon>Thermodesulfobacteriales</taxon>
        <taxon>Thermodesulfobacteriaceae</taxon>
        <taxon>Thermosulfuriphilus</taxon>
    </lineage>
</organism>
<dbReference type="Gene3D" id="3.40.190.10">
    <property type="entry name" value="Periplasmic binding protein-like II"/>
    <property type="match status" value="2"/>
</dbReference>
<proteinExistence type="predicted"/>
<sequence>MAKDRELPEIPSERGDDLHGLEWAEEADLILFVAGNQFMVMPELLEAFQKKHPEIKRIFYETLPPRLELKQILAGGALFKGRLIPGIPDVYASVSLEAMERLSEIGLIQPEDYFIYLHNRIVLMVPQGNPKDIREVADLAREDVRISQPNPEFEDIATYILEMYRQAGGEELVHRIMEEKRSLGTTLLTVVHHRETPKRLLEGVCDVGPVWATEVIEAQRRGLPLEMVDPGAPLDQRDKVNYYITSLRKARNPEAAQKFLNFIKGREAQKIYANYGFVPEFTGS</sequence>
<gene>
    <name evidence="1" type="ORF">G4V39_00425</name>
</gene>
<dbReference type="Proteomes" id="UP000502179">
    <property type="component" value="Chromosome"/>
</dbReference>
<protein>
    <submittedName>
        <fullName evidence="1">ABC transporter substrate-binding protein</fullName>
    </submittedName>
</protein>
<dbReference type="Pfam" id="PF13531">
    <property type="entry name" value="SBP_bac_11"/>
    <property type="match status" value="1"/>
</dbReference>